<dbReference type="InterPro" id="IPR001261">
    <property type="entry name" value="ArgE/DapE_CS"/>
</dbReference>
<dbReference type="Pfam" id="PF07687">
    <property type="entry name" value="M20_dimer"/>
    <property type="match status" value="1"/>
</dbReference>
<evidence type="ECO:0000256" key="5">
    <source>
        <dbReference type="ARBA" id="ARBA00022723"/>
    </source>
</evidence>
<proteinExistence type="inferred from homology"/>
<dbReference type="InParanoid" id="A0A1E7FRU2"/>
<dbReference type="InterPro" id="IPR036264">
    <property type="entry name" value="Bact_exopeptidase_dim_dom"/>
</dbReference>
<keyword evidence="5 10" id="KW-0479">Metal-binding</keyword>
<feature type="binding site" evidence="10">
    <location>
        <position position="121"/>
    </location>
    <ligand>
        <name>Zn(2+)</name>
        <dbReference type="ChEBI" id="CHEBI:29105"/>
        <label>1</label>
    </ligand>
</feature>
<evidence type="ECO:0000256" key="3">
    <source>
        <dbReference type="ARBA" id="ARBA00011913"/>
    </source>
</evidence>
<dbReference type="PIRSF" id="PIRSF036696">
    <property type="entry name" value="ACY-1"/>
    <property type="match status" value="1"/>
</dbReference>
<dbReference type="Gene3D" id="1.10.150.900">
    <property type="match status" value="1"/>
</dbReference>
<feature type="compositionally biased region" description="Polar residues" evidence="11">
    <location>
        <begin position="1"/>
        <end position="16"/>
    </location>
</feature>
<feature type="binding site" evidence="10">
    <location>
        <position position="451"/>
    </location>
    <ligand>
        <name>Zn(2+)</name>
        <dbReference type="ChEBI" id="CHEBI:29105"/>
        <label>2</label>
    </ligand>
</feature>
<keyword evidence="6" id="KW-0378">Hydrolase</keyword>
<dbReference type="PANTHER" id="PTHR45892:SF1">
    <property type="entry name" value="AMINOACYLASE-1"/>
    <property type="match status" value="1"/>
</dbReference>
<dbReference type="Gene3D" id="3.40.630.10">
    <property type="entry name" value="Zn peptidases"/>
    <property type="match status" value="1"/>
</dbReference>
<dbReference type="SUPFAM" id="SSF55031">
    <property type="entry name" value="Bacterial exopeptidase dimerisation domain"/>
    <property type="match status" value="1"/>
</dbReference>
<dbReference type="PANTHER" id="PTHR45892">
    <property type="entry name" value="AMINOACYLASE-1"/>
    <property type="match status" value="1"/>
</dbReference>
<feature type="domain" description="Peptidase M20 dimerisation" evidence="12">
    <location>
        <begin position="241"/>
        <end position="358"/>
    </location>
</feature>
<dbReference type="AlphaFoldDB" id="A0A1E7FRU2"/>
<evidence type="ECO:0000259" key="12">
    <source>
        <dbReference type="Pfam" id="PF07687"/>
    </source>
</evidence>
<dbReference type="GO" id="GO:0005737">
    <property type="term" value="C:cytoplasm"/>
    <property type="evidence" value="ECO:0007669"/>
    <property type="project" value="UniProtKB-SubCell"/>
</dbReference>
<dbReference type="InterPro" id="IPR011650">
    <property type="entry name" value="Peptidase_M20_dimer"/>
</dbReference>
<dbReference type="EMBL" id="KV784354">
    <property type="protein sequence ID" value="OEU20890.1"/>
    <property type="molecule type" value="Genomic_DNA"/>
</dbReference>
<feature type="active site" evidence="9">
    <location>
        <position position="123"/>
    </location>
</feature>
<dbReference type="FunFam" id="1.10.150.900:FF:000001">
    <property type="entry name" value="Aminoacylase-1, putative"/>
    <property type="match status" value="1"/>
</dbReference>
<evidence type="ECO:0000256" key="9">
    <source>
        <dbReference type="PIRSR" id="PIRSR036696-1"/>
    </source>
</evidence>
<dbReference type="InterPro" id="IPR052083">
    <property type="entry name" value="Aminoacylase-1_M20A"/>
</dbReference>
<evidence type="ECO:0000313" key="14">
    <source>
        <dbReference type="Proteomes" id="UP000095751"/>
    </source>
</evidence>
<dbReference type="GO" id="GO:0046872">
    <property type="term" value="F:metal ion binding"/>
    <property type="evidence" value="ECO:0007669"/>
    <property type="project" value="UniProtKB-KW"/>
</dbReference>
<dbReference type="KEGG" id="fcy:FRACYDRAFT_181231"/>
<feature type="binding site" evidence="10">
    <location>
        <position position="196"/>
    </location>
    <ligand>
        <name>Zn(2+)</name>
        <dbReference type="ChEBI" id="CHEBI:29105"/>
        <label>2</label>
    </ligand>
</feature>
<keyword evidence="4" id="KW-0963">Cytoplasm</keyword>
<dbReference type="EC" id="3.5.1.14" evidence="3"/>
<organism evidence="13 14">
    <name type="scientific">Fragilariopsis cylindrus CCMP1102</name>
    <dbReference type="NCBI Taxonomy" id="635003"/>
    <lineage>
        <taxon>Eukaryota</taxon>
        <taxon>Sar</taxon>
        <taxon>Stramenopiles</taxon>
        <taxon>Ochrophyta</taxon>
        <taxon>Bacillariophyta</taxon>
        <taxon>Bacillariophyceae</taxon>
        <taxon>Bacillariophycidae</taxon>
        <taxon>Bacillariales</taxon>
        <taxon>Bacillariaceae</taxon>
        <taxon>Fragilariopsis</taxon>
    </lineage>
</organism>
<evidence type="ECO:0000313" key="13">
    <source>
        <dbReference type="EMBL" id="OEU20890.1"/>
    </source>
</evidence>
<dbReference type="SUPFAM" id="SSF53187">
    <property type="entry name" value="Zn-dependent exopeptidases"/>
    <property type="match status" value="1"/>
</dbReference>
<feature type="binding site" evidence="10">
    <location>
        <position position="154"/>
    </location>
    <ligand>
        <name>Zn(2+)</name>
        <dbReference type="ChEBI" id="CHEBI:29105"/>
        <label>2</label>
    </ligand>
</feature>
<protein>
    <recommendedName>
        <fullName evidence="3">N-acyl-aliphatic-L-amino acid amidohydrolase</fullName>
        <ecNumber evidence="3">3.5.1.14</ecNumber>
    </recommendedName>
    <alternativeName>
        <fullName evidence="8">N-acyl-L-amino-acid amidohydrolase</fullName>
    </alternativeName>
</protein>
<feature type="region of interest" description="Disordered" evidence="11">
    <location>
        <begin position="1"/>
        <end position="30"/>
    </location>
</feature>
<keyword evidence="7 10" id="KW-0862">Zinc</keyword>
<evidence type="ECO:0000256" key="6">
    <source>
        <dbReference type="ARBA" id="ARBA00022801"/>
    </source>
</evidence>
<feature type="binding site" evidence="10">
    <location>
        <position position="154"/>
    </location>
    <ligand>
        <name>Zn(2+)</name>
        <dbReference type="ChEBI" id="CHEBI:29105"/>
        <label>1</label>
    </ligand>
</feature>
<dbReference type="NCBIfam" id="TIGR01880">
    <property type="entry name" value="Ac-peptdase-euk"/>
    <property type="match status" value="1"/>
</dbReference>
<name>A0A1E7FRU2_9STRA</name>
<dbReference type="Gene3D" id="3.30.70.360">
    <property type="match status" value="1"/>
</dbReference>
<gene>
    <name evidence="13" type="ORF">FRACYDRAFT_181231</name>
</gene>
<evidence type="ECO:0000256" key="10">
    <source>
        <dbReference type="PIRSR" id="PIRSR036696-2"/>
    </source>
</evidence>
<evidence type="ECO:0000256" key="4">
    <source>
        <dbReference type="ARBA" id="ARBA00022490"/>
    </source>
</evidence>
<evidence type="ECO:0000256" key="8">
    <source>
        <dbReference type="ARBA" id="ARBA00029656"/>
    </source>
</evidence>
<evidence type="ECO:0000256" key="1">
    <source>
        <dbReference type="ARBA" id="ARBA00004496"/>
    </source>
</evidence>
<feature type="active site" description="Proton acceptor" evidence="9">
    <location>
        <position position="195"/>
    </location>
</feature>
<dbReference type="OrthoDB" id="3064516at2759"/>
<reference evidence="13 14" key="1">
    <citation type="submission" date="2016-09" db="EMBL/GenBank/DDBJ databases">
        <title>Extensive genetic diversity and differential bi-allelic expression allows diatom success in the polar Southern Ocean.</title>
        <authorList>
            <consortium name="DOE Joint Genome Institute"/>
            <person name="Mock T."/>
            <person name="Otillar R.P."/>
            <person name="Strauss J."/>
            <person name="Dupont C."/>
            <person name="Frickenhaus S."/>
            <person name="Maumus F."/>
            <person name="Mcmullan M."/>
            <person name="Sanges R."/>
            <person name="Schmutz J."/>
            <person name="Toseland A."/>
            <person name="Valas R."/>
            <person name="Veluchamy A."/>
            <person name="Ward B.J."/>
            <person name="Allen A."/>
            <person name="Barry K."/>
            <person name="Falciatore A."/>
            <person name="Ferrante M."/>
            <person name="Fortunato A.E."/>
            <person name="Gloeckner G."/>
            <person name="Gruber A."/>
            <person name="Hipkin R."/>
            <person name="Janech M."/>
            <person name="Kroth P."/>
            <person name="Leese F."/>
            <person name="Lindquist E."/>
            <person name="Lyon B.R."/>
            <person name="Martin J."/>
            <person name="Mayer C."/>
            <person name="Parker M."/>
            <person name="Quesneville H."/>
            <person name="Raymond J."/>
            <person name="Uhlig C."/>
            <person name="Valentin K.U."/>
            <person name="Worden A.Z."/>
            <person name="Armbrust E.V."/>
            <person name="Bowler C."/>
            <person name="Green B."/>
            <person name="Moulton V."/>
            <person name="Van Oosterhout C."/>
            <person name="Grigoriev I."/>
        </authorList>
    </citation>
    <scope>NUCLEOTIDE SEQUENCE [LARGE SCALE GENOMIC DNA]</scope>
    <source>
        <strain evidence="13 14">CCMP1102</strain>
    </source>
</reference>
<comment type="subcellular location">
    <subcellularLocation>
        <location evidence="1">Cytoplasm</location>
    </subcellularLocation>
</comment>
<sequence length="494" mass="54884">MSPSADSSGASATIHSSNKDGEKTIGSSKLTTTEADEAIARFQTFLRFETISATAPSTGEYKKCAEFLRDELQSIKKNDTEKTQLLQDVHLLPEAPDHSPVVVAHWLGKDPTLPVLLLNSHYDVVPADVEAWTVPPFGAIRSEDGKIYGRGTQDMKCVCMQYIEAIRQLASRTTTDDDSEWRPERTIYLTFVPDEEIGGAGMAAFLDSNLYKNTIPGIALALDEGLASTTDVFDVFYGERLPWWVEIKATGPTGHGSRFIENTAVEQLLLLSKKAMAFRKGQRDKLEMKHTENCTHVVIAKNKKTLGDVTSLNITTLQAGVQVGDTFAFNVVPSLAKCSLDIRISPNMRPQEMKDLLDMWCMECSMAPEEGSKVTWKSVSDKYENGMDHATTEIDRTINPWYASFCDALEQMGYKVSPQVFPAATDSRFLRALGIRALGFSPMRNTEIMLHEHDEYILESNFLEGIEVYVGLIRSLGSQTKDIDQLAGTKRKNV</sequence>
<dbReference type="Pfam" id="PF01546">
    <property type="entry name" value="Peptidase_M20"/>
    <property type="match status" value="1"/>
</dbReference>
<dbReference type="GO" id="GO:0004046">
    <property type="term" value="F:aminoacylase activity"/>
    <property type="evidence" value="ECO:0007669"/>
    <property type="project" value="UniProtKB-EC"/>
</dbReference>
<dbReference type="Proteomes" id="UP000095751">
    <property type="component" value="Unassembled WGS sequence"/>
</dbReference>
<dbReference type="InterPro" id="IPR002933">
    <property type="entry name" value="Peptidase_M20"/>
</dbReference>
<dbReference type="PROSITE" id="PS00758">
    <property type="entry name" value="ARGE_DAPE_CPG2_1"/>
    <property type="match status" value="1"/>
</dbReference>
<evidence type="ECO:0000256" key="11">
    <source>
        <dbReference type="SAM" id="MobiDB-lite"/>
    </source>
</evidence>
<feature type="binding site" evidence="10">
    <location>
        <position position="224"/>
    </location>
    <ligand>
        <name>Zn(2+)</name>
        <dbReference type="ChEBI" id="CHEBI:29105"/>
        <label>1</label>
    </ligand>
</feature>
<accession>A0A1E7FRU2</accession>
<comment type="cofactor">
    <cofactor evidence="10">
        <name>Zn(2+)</name>
        <dbReference type="ChEBI" id="CHEBI:29105"/>
    </cofactor>
    <text evidence="10">Binds 2 Zn(2+) ions per subunit.</text>
</comment>
<dbReference type="InterPro" id="IPR010159">
    <property type="entry name" value="N-acyl_aa_amidohydrolase"/>
</dbReference>
<dbReference type="GO" id="GO:0006520">
    <property type="term" value="P:amino acid metabolic process"/>
    <property type="evidence" value="ECO:0007669"/>
    <property type="project" value="InterPro"/>
</dbReference>
<comment type="similarity">
    <text evidence="2">Belongs to the peptidase M20A family.</text>
</comment>
<evidence type="ECO:0000256" key="2">
    <source>
        <dbReference type="ARBA" id="ARBA00006247"/>
    </source>
</evidence>
<keyword evidence="14" id="KW-1185">Reference proteome</keyword>
<evidence type="ECO:0000256" key="7">
    <source>
        <dbReference type="ARBA" id="ARBA00022833"/>
    </source>
</evidence>